<feature type="domain" description="Bacterial type II secretion system protein E" evidence="4">
    <location>
        <begin position="197"/>
        <end position="211"/>
    </location>
</feature>
<sequence>MQAKELIEEILQQAVQKRISDIFFLPKSDCYQLAFREDSGVEVVRDLKRQMGIGLINYFKYAAQMDIAEHRRPQVGAMNYCNDETEYYLRLSSLGDFDDQESLVIRIIYQTDQSSYFFPEQLQQIVQFSRKRGLIVTSGPTGSGKTTTMYEIAKKIGAGKIVMTIEDPVEVHESSFLQAQINNEAGINYQSLLKAALRHRPDILIIGEIRDSGTARLAIDAALSGHLVLATVHAKSTLQTITRLEGLGIRNDELANCLTAVSYQRLLPKNGSGFSCLMDIAGGQVLQDNLMRDVRGEFVLWQENIIKLKEEGAIDEYAYSFFKEG</sequence>
<dbReference type="InterPro" id="IPR001482">
    <property type="entry name" value="T2SS/T4SS_dom"/>
</dbReference>
<comment type="similarity">
    <text evidence="1">Belongs to the GSP E family.</text>
</comment>
<dbReference type="eggNOG" id="COG2804">
    <property type="taxonomic scope" value="Bacteria"/>
</dbReference>
<dbReference type="OrthoDB" id="9808272at2"/>
<keyword evidence="3" id="KW-0067">ATP-binding</keyword>
<keyword evidence="2" id="KW-0547">Nucleotide-binding</keyword>
<dbReference type="Gene3D" id="3.40.50.300">
    <property type="entry name" value="P-loop containing nucleotide triphosphate hydrolases"/>
    <property type="match status" value="1"/>
</dbReference>
<keyword evidence="6" id="KW-1185">Reference proteome</keyword>
<dbReference type="EMBL" id="ADNY01000041">
    <property type="protein sequence ID" value="EFG55278.1"/>
    <property type="molecule type" value="Genomic_DNA"/>
</dbReference>
<evidence type="ECO:0000313" key="6">
    <source>
        <dbReference type="Proteomes" id="UP000004069"/>
    </source>
</evidence>
<dbReference type="GO" id="GO:0005524">
    <property type="term" value="F:ATP binding"/>
    <property type="evidence" value="ECO:0007669"/>
    <property type="project" value="UniProtKB-KW"/>
</dbReference>
<reference evidence="5 6" key="1">
    <citation type="submission" date="2010-04" db="EMBL/GenBank/DDBJ databases">
        <authorList>
            <person name="Muzny D."/>
            <person name="Qin X."/>
            <person name="Deng J."/>
            <person name="Jiang H."/>
            <person name="Liu Y."/>
            <person name="Qu J."/>
            <person name="Song X.-Z."/>
            <person name="Zhang L."/>
            <person name="Thornton R."/>
            <person name="Coyle M."/>
            <person name="Francisco L."/>
            <person name="Jackson L."/>
            <person name="Javaid M."/>
            <person name="Korchina V."/>
            <person name="Kovar C."/>
            <person name="Mata R."/>
            <person name="Mathew T."/>
            <person name="Ngo R."/>
            <person name="Nguyen L."/>
            <person name="Nguyen N."/>
            <person name="Okwuonu G."/>
            <person name="Ongeri F."/>
            <person name="Pham C."/>
            <person name="Simmons D."/>
            <person name="Wilczek-Boney K."/>
            <person name="Hale W."/>
            <person name="Jakkamsetti A."/>
            <person name="Pham P."/>
            <person name="Ruth R."/>
            <person name="San Lucas F."/>
            <person name="Warren J."/>
            <person name="Zhang J."/>
            <person name="Zhao Z."/>
            <person name="Zhou C."/>
            <person name="Zhu D."/>
            <person name="Lee S."/>
            <person name="Bess C."/>
            <person name="Blankenburg K."/>
            <person name="Forbes L."/>
            <person name="Fu Q."/>
            <person name="Gubbala S."/>
            <person name="Hirani K."/>
            <person name="Jayaseelan J.C."/>
            <person name="Lara F."/>
            <person name="Munidasa M."/>
            <person name="Palculict T."/>
            <person name="Patil S."/>
            <person name="Pu L.-L."/>
            <person name="Saada N."/>
            <person name="Tang L."/>
            <person name="Weissenberger G."/>
            <person name="Zhu Y."/>
            <person name="Hemphill L."/>
            <person name="Shang Y."/>
            <person name="Youmans B."/>
            <person name="Ayvaz T."/>
            <person name="Ross M."/>
            <person name="Santibanez J."/>
            <person name="Aqrawi P."/>
            <person name="Gross S."/>
            <person name="Joshi V."/>
            <person name="Fowler G."/>
            <person name="Nazareth L."/>
            <person name="Reid J."/>
            <person name="Worley K."/>
            <person name="Petrosino J."/>
            <person name="Highlander S."/>
            <person name="Gibbs R."/>
        </authorList>
    </citation>
    <scope>NUCLEOTIDE SEQUENCE [LARGE SCALE GENOMIC DNA]</scope>
    <source>
        <strain evidence="5 6">DSM 11664</strain>
    </source>
</reference>
<dbReference type="CDD" id="cd01129">
    <property type="entry name" value="PulE-GspE-like"/>
    <property type="match status" value="1"/>
</dbReference>
<organism evidence="5 6">
    <name type="scientific">Lactobacillus amylolyticus DSM 11664</name>
    <dbReference type="NCBI Taxonomy" id="585524"/>
    <lineage>
        <taxon>Bacteria</taxon>
        <taxon>Bacillati</taxon>
        <taxon>Bacillota</taxon>
        <taxon>Bacilli</taxon>
        <taxon>Lactobacillales</taxon>
        <taxon>Lactobacillaceae</taxon>
        <taxon>Lactobacillus</taxon>
    </lineage>
</organism>
<dbReference type="RefSeq" id="WP_006352229.1">
    <property type="nucleotide sequence ID" value="NZ_ADNY01000041.1"/>
</dbReference>
<accession>D4YU67</accession>
<dbReference type="PROSITE" id="PS00662">
    <property type="entry name" value="T2SP_E"/>
    <property type="match status" value="1"/>
</dbReference>
<dbReference type="Pfam" id="PF00437">
    <property type="entry name" value="T2SSE"/>
    <property type="match status" value="1"/>
</dbReference>
<dbReference type="PANTHER" id="PTHR30258">
    <property type="entry name" value="TYPE II SECRETION SYSTEM PROTEIN GSPE-RELATED"/>
    <property type="match status" value="1"/>
</dbReference>
<gene>
    <name evidence="5" type="primary">comGA</name>
    <name evidence="5" type="ORF">HMPREF0493_1078</name>
</gene>
<evidence type="ECO:0000256" key="1">
    <source>
        <dbReference type="ARBA" id="ARBA00006611"/>
    </source>
</evidence>
<dbReference type="SUPFAM" id="SSF52540">
    <property type="entry name" value="P-loop containing nucleoside triphosphate hydrolases"/>
    <property type="match status" value="1"/>
</dbReference>
<dbReference type="PANTHER" id="PTHR30258:SF2">
    <property type="entry name" value="COMG OPERON PROTEIN 1"/>
    <property type="match status" value="1"/>
</dbReference>
<dbReference type="GO" id="GO:0016887">
    <property type="term" value="F:ATP hydrolysis activity"/>
    <property type="evidence" value="ECO:0007669"/>
    <property type="project" value="TreeGrafter"/>
</dbReference>
<dbReference type="AlphaFoldDB" id="D4YU67"/>
<dbReference type="InterPro" id="IPR027417">
    <property type="entry name" value="P-loop_NTPase"/>
</dbReference>
<dbReference type="NCBIfam" id="NF041000">
    <property type="entry name" value="ATPase_ComGA"/>
    <property type="match status" value="1"/>
</dbReference>
<evidence type="ECO:0000256" key="2">
    <source>
        <dbReference type="ARBA" id="ARBA00022741"/>
    </source>
</evidence>
<dbReference type="Gene3D" id="3.30.450.90">
    <property type="match status" value="1"/>
</dbReference>
<name>D4YU67_9LACO</name>
<evidence type="ECO:0000256" key="3">
    <source>
        <dbReference type="ARBA" id="ARBA00022840"/>
    </source>
</evidence>
<dbReference type="STRING" id="83683.B1745_04455"/>
<evidence type="ECO:0000313" key="5">
    <source>
        <dbReference type="EMBL" id="EFG55278.1"/>
    </source>
</evidence>
<dbReference type="PATRIC" id="fig|585524.9.peg.373"/>
<proteinExistence type="inferred from homology"/>
<dbReference type="SMART" id="SM00382">
    <property type="entry name" value="AAA"/>
    <property type="match status" value="1"/>
</dbReference>
<evidence type="ECO:0000259" key="4">
    <source>
        <dbReference type="PROSITE" id="PS00662"/>
    </source>
</evidence>
<dbReference type="InterPro" id="IPR047667">
    <property type="entry name" value="ATPase_ComGA"/>
</dbReference>
<dbReference type="InterPro" id="IPR003593">
    <property type="entry name" value="AAA+_ATPase"/>
</dbReference>
<protein>
    <submittedName>
        <fullName evidence="5">Type II/IV secretion system protein</fullName>
    </submittedName>
</protein>
<dbReference type="Proteomes" id="UP000004069">
    <property type="component" value="Unassembled WGS sequence"/>
</dbReference>
<dbReference type="GO" id="GO:0005886">
    <property type="term" value="C:plasma membrane"/>
    <property type="evidence" value="ECO:0007669"/>
    <property type="project" value="TreeGrafter"/>
</dbReference>
<comment type="caution">
    <text evidence="5">The sequence shown here is derived from an EMBL/GenBank/DDBJ whole genome shotgun (WGS) entry which is preliminary data.</text>
</comment>